<dbReference type="InterPro" id="IPR004875">
    <property type="entry name" value="DDE_SF_endonuclease_dom"/>
</dbReference>
<dbReference type="AlphaFoldDB" id="A0AAV2PU36"/>
<comment type="caution">
    <text evidence="2">The sequence shown here is derived from an EMBL/GenBank/DDBJ whole genome shotgun (WGS) entry which is preliminary data.</text>
</comment>
<feature type="domain" description="DDE-1" evidence="1">
    <location>
        <begin position="1"/>
        <end position="83"/>
    </location>
</feature>
<proteinExistence type="predicted"/>
<dbReference type="Proteomes" id="UP001497623">
    <property type="component" value="Unassembled WGS sequence"/>
</dbReference>
<protein>
    <recommendedName>
        <fullName evidence="1">DDE-1 domain-containing protein</fullName>
    </recommendedName>
</protein>
<reference evidence="2 3" key="1">
    <citation type="submission" date="2024-05" db="EMBL/GenBank/DDBJ databases">
        <authorList>
            <person name="Wallberg A."/>
        </authorList>
    </citation>
    <scope>NUCLEOTIDE SEQUENCE [LARGE SCALE GENOMIC DNA]</scope>
</reference>
<evidence type="ECO:0000313" key="3">
    <source>
        <dbReference type="Proteomes" id="UP001497623"/>
    </source>
</evidence>
<evidence type="ECO:0000313" key="2">
    <source>
        <dbReference type="EMBL" id="CAL4064869.1"/>
    </source>
</evidence>
<dbReference type="Pfam" id="PF03184">
    <property type="entry name" value="DDE_1"/>
    <property type="match status" value="1"/>
</dbReference>
<dbReference type="GO" id="GO:0003676">
    <property type="term" value="F:nucleic acid binding"/>
    <property type="evidence" value="ECO:0007669"/>
    <property type="project" value="InterPro"/>
</dbReference>
<name>A0AAV2PU36_MEGNR</name>
<accession>A0AAV2PU36</accession>
<evidence type="ECO:0000259" key="1">
    <source>
        <dbReference type="Pfam" id="PF03184"/>
    </source>
</evidence>
<organism evidence="2 3">
    <name type="scientific">Meganyctiphanes norvegica</name>
    <name type="common">Northern krill</name>
    <name type="synonym">Thysanopoda norvegica</name>
    <dbReference type="NCBI Taxonomy" id="48144"/>
    <lineage>
        <taxon>Eukaryota</taxon>
        <taxon>Metazoa</taxon>
        <taxon>Ecdysozoa</taxon>
        <taxon>Arthropoda</taxon>
        <taxon>Crustacea</taxon>
        <taxon>Multicrustacea</taxon>
        <taxon>Malacostraca</taxon>
        <taxon>Eumalacostraca</taxon>
        <taxon>Eucarida</taxon>
        <taxon>Euphausiacea</taxon>
        <taxon>Euphausiidae</taxon>
        <taxon>Meganyctiphanes</taxon>
    </lineage>
</organism>
<keyword evidence="3" id="KW-1185">Reference proteome</keyword>
<dbReference type="EMBL" id="CAXKWB010001577">
    <property type="protein sequence ID" value="CAL4064869.1"/>
    <property type="molecule type" value="Genomic_DNA"/>
</dbReference>
<sequence>MTSELFTDYFNHVIVPNIKDKFPEQRVIVTMDNTTCYPTSLNTIDEHIDVKFLPPNITSLIQPCGQQVIFSLKNRQRNVYYTAVKSILRFLKVAVCDPGKCLKGILMTFNLYFHFF</sequence>
<gene>
    <name evidence="2" type="ORF">MNOR_LOCUS4327</name>
</gene>